<dbReference type="PANTHER" id="PTHR24320:SF272">
    <property type="entry name" value="NAD(P)-BINDING ROSSMANN-FOLD SUPERFAMILY PROTEIN"/>
    <property type="match status" value="1"/>
</dbReference>
<name>A0A178D3J8_9EURO</name>
<proteinExistence type="inferred from homology"/>
<evidence type="ECO:0000256" key="4">
    <source>
        <dbReference type="SAM" id="MobiDB-lite"/>
    </source>
</evidence>
<dbReference type="AlphaFoldDB" id="A0A178D3J8"/>
<evidence type="ECO:0000256" key="1">
    <source>
        <dbReference type="ARBA" id="ARBA00006484"/>
    </source>
</evidence>
<comment type="caution">
    <text evidence="5">The sequence shown here is derived from an EMBL/GenBank/DDBJ whole genome shotgun (WGS) entry which is preliminary data.</text>
</comment>
<accession>A0A178D3J8</accession>
<dbReference type="InterPro" id="IPR036291">
    <property type="entry name" value="NAD(P)-bd_dom_sf"/>
</dbReference>
<sequence length="340" mass="36514">MTTRYAEAHVPSKLAGPGDSRPTALQIIADNQLENALSDKVMLVTGTSAGIGVETVRALAATGAKVYATARNLNKARAALGDDLLKSGGRVELLLLDTADFASVRRCAAEFLARETKLNVLVNNAGVMAVPERQLTRDGHEVQFQTNHLGHFLLFRLLEPALLAASSPAFQSRVVNVSSIGHRQSRIVFDDLTLSGPGVYTPYKAYGQSKTANVYMANEIERRYNTRGIHSWSLHPGGIIDTGLASHMDVSAIVALPEVQRCLKSVAQGAATGILAAVDKELEGTGGKFLDDCAVSPPFPEGETDVLWAPGYAPWCYDVDDAKRLWEVSCQIVGVEDAQQ</sequence>
<gene>
    <name evidence="5" type="ORF">AYO20_04425</name>
</gene>
<evidence type="ECO:0000313" key="5">
    <source>
        <dbReference type="EMBL" id="OAL36267.1"/>
    </source>
</evidence>
<comment type="similarity">
    <text evidence="1">Belongs to the short-chain dehydrogenases/reductases (SDR) family.</text>
</comment>
<keyword evidence="3" id="KW-0560">Oxidoreductase</keyword>
<dbReference type="EMBL" id="LVCJ01000023">
    <property type="protein sequence ID" value="OAL36267.1"/>
    <property type="molecule type" value="Genomic_DNA"/>
</dbReference>
<evidence type="ECO:0000313" key="6">
    <source>
        <dbReference type="Proteomes" id="UP000185904"/>
    </source>
</evidence>
<dbReference type="GeneID" id="34587843"/>
<evidence type="ECO:0000256" key="2">
    <source>
        <dbReference type="ARBA" id="ARBA00022857"/>
    </source>
</evidence>
<dbReference type="PRINTS" id="PR00081">
    <property type="entry name" value="GDHRDH"/>
</dbReference>
<dbReference type="OrthoDB" id="191139at2759"/>
<keyword evidence="2" id="KW-0521">NADP</keyword>
<dbReference type="Pfam" id="PF00106">
    <property type="entry name" value="adh_short"/>
    <property type="match status" value="1"/>
</dbReference>
<evidence type="ECO:0000256" key="3">
    <source>
        <dbReference type="ARBA" id="ARBA00023002"/>
    </source>
</evidence>
<dbReference type="SUPFAM" id="SSF51735">
    <property type="entry name" value="NAD(P)-binding Rossmann-fold domains"/>
    <property type="match status" value="1"/>
</dbReference>
<organism evidence="5 6">
    <name type="scientific">Fonsecaea nubica</name>
    <dbReference type="NCBI Taxonomy" id="856822"/>
    <lineage>
        <taxon>Eukaryota</taxon>
        <taxon>Fungi</taxon>
        <taxon>Dikarya</taxon>
        <taxon>Ascomycota</taxon>
        <taxon>Pezizomycotina</taxon>
        <taxon>Eurotiomycetes</taxon>
        <taxon>Chaetothyriomycetidae</taxon>
        <taxon>Chaetothyriales</taxon>
        <taxon>Herpotrichiellaceae</taxon>
        <taxon>Fonsecaea</taxon>
    </lineage>
</organism>
<dbReference type="RefSeq" id="XP_022501279.1">
    <property type="nucleotide sequence ID" value="XM_022642721.1"/>
</dbReference>
<dbReference type="Gene3D" id="3.40.50.720">
    <property type="entry name" value="NAD(P)-binding Rossmann-like Domain"/>
    <property type="match status" value="1"/>
</dbReference>
<dbReference type="Proteomes" id="UP000185904">
    <property type="component" value="Unassembled WGS sequence"/>
</dbReference>
<reference evidence="5 6" key="1">
    <citation type="submission" date="2016-03" db="EMBL/GenBank/DDBJ databases">
        <title>The draft genome sequence of Fonsecaea nubica causative agent of cutaneous subcutaneous infection in human host.</title>
        <authorList>
            <person name="Costa F."/>
            <person name="Sybren D.H."/>
            <person name="Raittz R.T."/>
            <person name="Weiss V.A."/>
            <person name="Leao A.C."/>
            <person name="Gomes R."/>
            <person name="De Souza E.M."/>
            <person name="Pedrosa F.O."/>
            <person name="Steffens M.B."/>
            <person name="Bombassaro A."/>
            <person name="Tadra-Sfeir M.Z."/>
            <person name="Moreno L.F."/>
            <person name="Najafzadeh M.J."/>
            <person name="Felipe M.S."/>
            <person name="Teixeira M."/>
            <person name="Sun J."/>
            <person name="Xi L."/>
            <person name="Castro M.A."/>
            <person name="Vicente V.A."/>
        </authorList>
    </citation>
    <scope>NUCLEOTIDE SEQUENCE [LARGE SCALE GENOMIC DNA]</scope>
    <source>
        <strain evidence="5 6">CBS 269.64</strain>
    </source>
</reference>
<dbReference type="PANTHER" id="PTHR24320">
    <property type="entry name" value="RETINOL DEHYDROGENASE"/>
    <property type="match status" value="1"/>
</dbReference>
<dbReference type="InterPro" id="IPR002347">
    <property type="entry name" value="SDR_fam"/>
</dbReference>
<keyword evidence="6" id="KW-1185">Reference proteome</keyword>
<feature type="region of interest" description="Disordered" evidence="4">
    <location>
        <begin position="1"/>
        <end position="21"/>
    </location>
</feature>
<dbReference type="GO" id="GO:0016491">
    <property type="term" value="F:oxidoreductase activity"/>
    <property type="evidence" value="ECO:0007669"/>
    <property type="project" value="UniProtKB-KW"/>
</dbReference>
<protein>
    <submittedName>
        <fullName evidence="5">Uncharacterized protein</fullName>
    </submittedName>
</protein>